<keyword evidence="3" id="KW-0479">Metal-binding</keyword>
<keyword evidence="4" id="KW-0249">Electron transport</keyword>
<dbReference type="NCBIfam" id="NF041781">
    <property type="entry name" value="mnquin_red_QrcA"/>
    <property type="match status" value="1"/>
</dbReference>
<evidence type="ECO:0000256" key="1">
    <source>
        <dbReference type="ARBA" id="ARBA00022448"/>
    </source>
</evidence>
<dbReference type="Gene3D" id="3.90.10.10">
    <property type="entry name" value="Cytochrome C3"/>
    <property type="match status" value="2"/>
</dbReference>
<dbReference type="InterPro" id="IPR029467">
    <property type="entry name" value="Cyt_c7-like"/>
</dbReference>
<keyword evidence="2" id="KW-0349">Heme</keyword>
<dbReference type="RefSeq" id="WP_084057410.1">
    <property type="nucleotide sequence ID" value="NZ_FWXF01000007.1"/>
</dbReference>
<dbReference type="SUPFAM" id="SSF48695">
    <property type="entry name" value="Multiheme cytochromes"/>
    <property type="match status" value="1"/>
</dbReference>
<dbReference type="STRING" id="1121390.SAMN02746041_01660"/>
<protein>
    <submittedName>
        <fullName evidence="9">Class III cytochrome C family protein</fullName>
    </submittedName>
</protein>
<evidence type="ECO:0000256" key="4">
    <source>
        <dbReference type="ARBA" id="ARBA00022982"/>
    </source>
</evidence>
<dbReference type="GO" id="GO:0046872">
    <property type="term" value="F:metal ion binding"/>
    <property type="evidence" value="ECO:0007669"/>
    <property type="project" value="UniProtKB-KW"/>
</dbReference>
<evidence type="ECO:0000259" key="7">
    <source>
        <dbReference type="Pfam" id="PF02085"/>
    </source>
</evidence>
<sequence>MGEVKNSTSKKGLGLVFFLAGFVGALLVGWLVFPNLLYSSKQQPLNFLHSSHEDLSCEDCHFTREDGSYSGVPGVEMCAECHEEPMTESEDERILVEEYIQQEREIPWLVYARQPDNVYFSHVAHTEEQGIECVRCHRDVSAEDKMPVYKENRLTGYSKNTIKMVECEKCHAEKGASNSCHVCHK</sequence>
<keyword evidence="5" id="KW-0408">Iron</keyword>
<dbReference type="OrthoDB" id="9814800at2"/>
<dbReference type="InterPro" id="IPR020942">
    <property type="entry name" value="Cyt_c_III_dom"/>
</dbReference>
<keyword evidence="1" id="KW-0813">Transport</keyword>
<dbReference type="Pfam" id="PF02085">
    <property type="entry name" value="Cytochrom_CIII"/>
    <property type="match status" value="1"/>
</dbReference>
<evidence type="ECO:0000313" key="9">
    <source>
        <dbReference type="EMBL" id="SMC23119.1"/>
    </source>
</evidence>
<evidence type="ECO:0000259" key="8">
    <source>
        <dbReference type="Pfam" id="PF14522"/>
    </source>
</evidence>
<gene>
    <name evidence="9" type="ORF">SAMN02746041_01660</name>
</gene>
<dbReference type="InterPro" id="IPR036280">
    <property type="entry name" value="Multihaem_cyt_sf"/>
</dbReference>
<dbReference type="GO" id="GO:0009055">
    <property type="term" value="F:electron transfer activity"/>
    <property type="evidence" value="ECO:0007669"/>
    <property type="project" value="InterPro"/>
</dbReference>
<dbReference type="Proteomes" id="UP000192783">
    <property type="component" value="Unassembled WGS sequence"/>
</dbReference>
<dbReference type="InterPro" id="IPR053547">
    <property type="entry name" value="Multiheme_cyt_c_menaq_reduct"/>
</dbReference>
<evidence type="ECO:0000313" key="10">
    <source>
        <dbReference type="Proteomes" id="UP000192783"/>
    </source>
</evidence>
<keyword evidence="10" id="KW-1185">Reference proteome</keyword>
<keyword evidence="6" id="KW-0812">Transmembrane</keyword>
<keyword evidence="6" id="KW-1133">Transmembrane helix</keyword>
<dbReference type="Pfam" id="PF14522">
    <property type="entry name" value="Cytochrome_C7"/>
    <property type="match status" value="1"/>
</dbReference>
<organism evidence="9 10">
    <name type="scientific">Desulfacinum hydrothermale DSM 13146</name>
    <dbReference type="NCBI Taxonomy" id="1121390"/>
    <lineage>
        <taxon>Bacteria</taxon>
        <taxon>Pseudomonadati</taxon>
        <taxon>Thermodesulfobacteriota</taxon>
        <taxon>Syntrophobacteria</taxon>
        <taxon>Syntrophobacterales</taxon>
        <taxon>Syntrophobacteraceae</taxon>
        <taxon>Desulfacinum</taxon>
    </lineage>
</organism>
<dbReference type="GO" id="GO:0020037">
    <property type="term" value="F:heme binding"/>
    <property type="evidence" value="ECO:0007669"/>
    <property type="project" value="InterPro"/>
</dbReference>
<dbReference type="EMBL" id="FWXF01000007">
    <property type="protein sequence ID" value="SMC23119.1"/>
    <property type="molecule type" value="Genomic_DNA"/>
</dbReference>
<keyword evidence="6" id="KW-0472">Membrane</keyword>
<name>A0A1W1XGN1_9BACT</name>
<accession>A0A1W1XGN1</accession>
<evidence type="ECO:0000256" key="5">
    <source>
        <dbReference type="ARBA" id="ARBA00023004"/>
    </source>
</evidence>
<dbReference type="AlphaFoldDB" id="A0A1W1XGN1"/>
<reference evidence="9 10" key="1">
    <citation type="submission" date="2017-04" db="EMBL/GenBank/DDBJ databases">
        <authorList>
            <person name="Afonso C.L."/>
            <person name="Miller P.J."/>
            <person name="Scott M.A."/>
            <person name="Spackman E."/>
            <person name="Goraichik I."/>
            <person name="Dimitrov K.M."/>
            <person name="Suarez D.L."/>
            <person name="Swayne D.E."/>
        </authorList>
    </citation>
    <scope>NUCLEOTIDE SEQUENCE [LARGE SCALE GENOMIC DNA]</scope>
    <source>
        <strain evidence="9 10">DSM 13146</strain>
    </source>
</reference>
<feature type="transmembrane region" description="Helical" evidence="6">
    <location>
        <begin position="12"/>
        <end position="33"/>
    </location>
</feature>
<feature type="domain" description="Class III cytochrome C" evidence="7">
    <location>
        <begin position="40"/>
        <end position="92"/>
    </location>
</feature>
<evidence type="ECO:0000256" key="3">
    <source>
        <dbReference type="ARBA" id="ARBA00022723"/>
    </source>
</evidence>
<evidence type="ECO:0000256" key="2">
    <source>
        <dbReference type="ARBA" id="ARBA00022617"/>
    </source>
</evidence>
<feature type="domain" description="Cytochrome c7-like" evidence="8">
    <location>
        <begin position="118"/>
        <end position="185"/>
    </location>
</feature>
<proteinExistence type="predicted"/>
<dbReference type="CDD" id="cd08168">
    <property type="entry name" value="Cytochrom_C3"/>
    <property type="match status" value="1"/>
</dbReference>
<evidence type="ECO:0000256" key="6">
    <source>
        <dbReference type="SAM" id="Phobius"/>
    </source>
</evidence>